<dbReference type="STRING" id="1111728.GCA_000427805_03350"/>
<dbReference type="EMBL" id="PDDX01000001">
    <property type="protein sequence ID" value="PHI31951.1"/>
    <property type="molecule type" value="Genomic_DNA"/>
</dbReference>
<sequence length="771" mass="87861">MDIWNWVNKLEDDLKEAGQGEAARIIDRFTDDVAELNIDKADALFPEVLALSRSLKNPWLEVFVRHWHLRNRVGSRLEGESALATSVELFEFAHRPETMECPQSVCVTQDLSGCYANIDGPGWVDERIAVCEETLARIDASWNCFHCLSCEYAEALLDDDRPDDALAFLQQQEEKITSTTADDCLSIHNFQIKTLLNMGRYSEAMELFDRTDELAKTYQWQKNNQFRSLLKARCLAGLGRDEEAMEAIPAWSDLVPEFYMDWVDASKLLLNNSSERNNWQLGRLIQKMLDHVSQVGAHRHTITLAVWHAKLALARGAVWTARRSLDVAYQHLPKLNKVRGADLLLDSLKLSIDQTNDNSSLPVAADQLLAWLEQRAGEGESRNPEEEAEWLLQATLARPDDEELIEMASSALVACGAVAQAKSVLWTFVETHLSVESVLAYRLLDILLDEKSDPSSQSEIVRLADAYQPTLPAVALWCRIKQAQHQANWPEVERLCKQMIDVVPEYRGPRMMLAEVSMQQKLFQQAIECYQQLVEQTDEPRNILWDLMTAASAAEQWDLVRETAEKIDIKLTPGEGEINEDWGWVRLRMDDRDDEVEYYGQFIGPVTAKVLQLAAPNNSQCYGDVVVIDAGMLETPPEDEEQRKEYTAVYRVVHTLKRGNYGDSWFIDGVMPSEEQYQDFVDAIEQLGWQIRVRSSTEYQLTDAQNPEAEPLNGIYFYLAAPANVTAAEINAKLLELTESWQHDWCWFTLAEKADAPDVERHRGLIERYGL</sequence>
<organism evidence="1 2">
    <name type="scientific">Budvicia aquatica</name>
    <dbReference type="NCBI Taxonomy" id="82979"/>
    <lineage>
        <taxon>Bacteria</taxon>
        <taxon>Pseudomonadati</taxon>
        <taxon>Pseudomonadota</taxon>
        <taxon>Gammaproteobacteria</taxon>
        <taxon>Enterobacterales</taxon>
        <taxon>Budviciaceae</taxon>
        <taxon>Budvicia</taxon>
    </lineage>
</organism>
<dbReference type="Proteomes" id="UP000224974">
    <property type="component" value="Unassembled WGS sequence"/>
</dbReference>
<dbReference type="Gene3D" id="1.25.40.10">
    <property type="entry name" value="Tetratricopeptide repeat domain"/>
    <property type="match status" value="2"/>
</dbReference>
<protein>
    <recommendedName>
        <fullName evidence="3">Tetratricopeptide repeat protein</fullName>
    </recommendedName>
</protein>
<gene>
    <name evidence="1" type="ORF">CRN84_22825</name>
</gene>
<evidence type="ECO:0000313" key="2">
    <source>
        <dbReference type="Proteomes" id="UP000224974"/>
    </source>
</evidence>
<evidence type="ECO:0000313" key="1">
    <source>
        <dbReference type="EMBL" id="PHI31951.1"/>
    </source>
</evidence>
<dbReference type="AlphaFoldDB" id="A0A2C6DT10"/>
<evidence type="ECO:0008006" key="3">
    <source>
        <dbReference type="Google" id="ProtNLM"/>
    </source>
</evidence>
<dbReference type="InterPro" id="IPR011990">
    <property type="entry name" value="TPR-like_helical_dom_sf"/>
</dbReference>
<comment type="caution">
    <text evidence="1">The sequence shown here is derived from an EMBL/GenBank/DDBJ whole genome shotgun (WGS) entry which is preliminary data.</text>
</comment>
<dbReference type="OrthoDB" id="8764346at2"/>
<dbReference type="RefSeq" id="WP_029096866.1">
    <property type="nucleotide sequence ID" value="NZ_PDDX01000001.1"/>
</dbReference>
<dbReference type="SUPFAM" id="SSF48452">
    <property type="entry name" value="TPR-like"/>
    <property type="match status" value="1"/>
</dbReference>
<proteinExistence type="predicted"/>
<name>A0A2C6DT10_9GAMM</name>
<reference evidence="2" key="1">
    <citation type="submission" date="2017-09" db="EMBL/GenBank/DDBJ databases">
        <title>FDA dAtabase for Regulatory Grade micrObial Sequences (FDA-ARGOS): Supporting development and validation of Infectious Disease Dx tests.</title>
        <authorList>
            <person name="Minogue T."/>
            <person name="Wolcott M."/>
            <person name="Wasieloski L."/>
            <person name="Aguilar W."/>
            <person name="Moore D."/>
            <person name="Tallon L."/>
            <person name="Sadzewicz L."/>
            <person name="Ott S."/>
            <person name="Zhao X."/>
            <person name="Nagaraj S."/>
            <person name="Vavikolanu K."/>
            <person name="Aluvathingal J."/>
            <person name="Nadendla S."/>
            <person name="Sichtig H."/>
        </authorList>
    </citation>
    <scope>NUCLEOTIDE SEQUENCE [LARGE SCALE GENOMIC DNA]</scope>
    <source>
        <strain evidence="2">FDAARGOS_387</strain>
    </source>
</reference>
<accession>A0A2C6DT10</accession>
<keyword evidence="2" id="KW-1185">Reference proteome</keyword>